<dbReference type="Pfam" id="PF26200">
    <property type="entry name" value="Rcat_RNF216"/>
    <property type="match status" value="1"/>
</dbReference>
<keyword evidence="7" id="KW-0862">Zinc</keyword>
<protein>
    <submittedName>
        <fullName evidence="11">RING-type domain-containing protein</fullName>
    </submittedName>
</protein>
<dbReference type="InterPro" id="IPR017907">
    <property type="entry name" value="Znf_RING_CS"/>
</dbReference>
<proteinExistence type="evidence at protein level"/>
<dbReference type="GO" id="GO:0097039">
    <property type="term" value="P:protein linear polyubiquitination"/>
    <property type="evidence" value="ECO:0000318"/>
    <property type="project" value="GO_Central"/>
</dbReference>
<dbReference type="InterPro" id="IPR051628">
    <property type="entry name" value="LUBAC_E3_Ligases"/>
</dbReference>
<dbReference type="Gene3D" id="3.30.40.10">
    <property type="entry name" value="Zinc/RING finger domain, C3HC4 (zinc finger)"/>
    <property type="match status" value="1"/>
</dbReference>
<dbReference type="AGR" id="WB:WBGene00013270"/>
<dbReference type="Reactome" id="R-CEL-983168">
    <property type="pathway name" value="Antigen processing: Ubiquitination &amp; Proteasome degradation"/>
</dbReference>
<dbReference type="GO" id="GO:0008270">
    <property type="term" value="F:zinc ion binding"/>
    <property type="evidence" value="ECO:0007669"/>
    <property type="project" value="UniProtKB-KW"/>
</dbReference>
<dbReference type="PROSITE" id="PS51873">
    <property type="entry name" value="TRIAD"/>
    <property type="match status" value="1"/>
</dbReference>
<keyword evidence="3" id="KW-0479">Metal-binding</keyword>
<evidence type="ECO:0000256" key="7">
    <source>
        <dbReference type="ARBA" id="ARBA00022833"/>
    </source>
</evidence>
<dbReference type="OrthoDB" id="61092at2759"/>
<dbReference type="FunCoup" id="Q9NA71">
    <property type="interactions" value="1274"/>
</dbReference>
<evidence type="ECO:0000256" key="6">
    <source>
        <dbReference type="ARBA" id="ARBA00022786"/>
    </source>
</evidence>
<dbReference type="STRING" id="6239.Y57A10A.31.1"/>
<organism evidence="11 12">
    <name type="scientific">Caenorhabditis elegans</name>
    <dbReference type="NCBI Taxonomy" id="6239"/>
    <lineage>
        <taxon>Eukaryota</taxon>
        <taxon>Metazoa</taxon>
        <taxon>Ecdysozoa</taxon>
        <taxon>Nematoda</taxon>
        <taxon>Chromadorea</taxon>
        <taxon>Rhabditida</taxon>
        <taxon>Rhabditina</taxon>
        <taxon>Rhabditomorpha</taxon>
        <taxon>Rhabditoidea</taxon>
        <taxon>Rhabditidae</taxon>
        <taxon>Peloderinae</taxon>
        <taxon>Caenorhabditis</taxon>
    </lineage>
</organism>
<dbReference type="InParanoid" id="Q9NA71"/>
<dbReference type="Proteomes" id="UP000001940">
    <property type="component" value="Chromosome II"/>
</dbReference>
<keyword evidence="4" id="KW-0677">Repeat</keyword>
<gene>
    <name evidence="11" type="ORF">CELE_Y57A10A.31</name>
    <name evidence="11 13" type="ORF">Y57A10A.31</name>
</gene>
<dbReference type="GeneID" id="174872"/>
<dbReference type="PROSITE" id="PS00518">
    <property type="entry name" value="ZF_RING_1"/>
    <property type="match status" value="1"/>
</dbReference>
<keyword evidence="5 8" id="KW-0863">Zinc-finger</keyword>
<dbReference type="Bgee" id="WBGene00013270">
    <property type="expression patterns" value="Expressed in adult organism and 4 other cell types or tissues"/>
</dbReference>
<evidence type="ECO:0000256" key="5">
    <source>
        <dbReference type="ARBA" id="ARBA00022771"/>
    </source>
</evidence>
<dbReference type="InterPro" id="IPR002227">
    <property type="entry name" value="Tyrosinase_Cu-bd"/>
</dbReference>
<evidence type="ECO:0000313" key="12">
    <source>
        <dbReference type="Proteomes" id="UP000001940"/>
    </source>
</evidence>
<reference evidence="11 12" key="1">
    <citation type="journal article" date="1998" name="Science">
        <title>Genome sequence of the nematode C. elegans: a platform for investigating biology.</title>
        <authorList>
            <consortium name="The C. elegans sequencing consortium"/>
            <person name="Sulson J.E."/>
            <person name="Waterston R."/>
        </authorList>
    </citation>
    <scope>NUCLEOTIDE SEQUENCE [LARGE SCALE GENOMIC DNA]</scope>
    <source>
        <strain evidence="11 12">Bristol N2</strain>
    </source>
</reference>
<dbReference type="WormBase" id="Y57A10A.31">
    <property type="protein sequence ID" value="CE43429"/>
    <property type="gene ID" value="WBGene00013270"/>
</dbReference>
<evidence type="ECO:0000256" key="8">
    <source>
        <dbReference type="PROSITE-ProRule" id="PRU00175"/>
    </source>
</evidence>
<evidence type="ECO:0000256" key="4">
    <source>
        <dbReference type="ARBA" id="ARBA00022737"/>
    </source>
</evidence>
<dbReference type="OMA" id="DFYRLEC"/>
<dbReference type="AlphaFoldDB" id="Q9NA71"/>
<dbReference type="Gene3D" id="1.20.120.1750">
    <property type="match status" value="1"/>
</dbReference>
<evidence type="ECO:0000259" key="10">
    <source>
        <dbReference type="PROSITE" id="PS51873"/>
    </source>
</evidence>
<dbReference type="PANTHER" id="PTHR22770">
    <property type="entry name" value="UBIQUITIN CONJUGATING ENZYME 7 INTERACTING PROTEIN-RELATED"/>
    <property type="match status" value="1"/>
</dbReference>
<sequence>MAKGKKQRRSEKIIPLTQLAFVVDSRDPWDDEPPSKEDIARAHFENRQQKRDYLPVTTSRELRYAVEWPSVVKNVTVPYYQNESQDTSQALCGRSLVSTTVSTNPSCSTAQIDVAAFEQTTRELVGRAANMKTRFWLKFCVVWPLGPQDIRRIHRENINFNKRRCEYLTFNNTPTAYLLIDSDGDPEYTKNIIRRKLGSAAAPSPPILLAAPNSGYAIRFRHGEEMPTLIQKSSESQFALVFDEKYTEFTKCSARVFYERLLRCPLRFDRKLEQSEKLWIQKNLKRNDLAHRAIRVLEFYSIEERNEIVGRADNSIKFLDALFCDTMQFYREAYEDLNLYIKYSNTPKHIECVSVTVRNESDKKHAESSFTSHGLSVLYFNRKMECDPAAKYDITLKTMVLQNFPRHLVTYESREWFVRRIAKENFFQLQSVNSFVQWQSHAKRCCFKAKNRDFFKIINFAFYKIAHINRIYHPIDAPWIEELQGGLGARSMMSVVLERPDVPWQIARERRGAIQEDELFTIYFKNVTVGMQLIEHVIRIAGIEPIFRTDAADRDGPQLVPFYRRSFTVTRAARAVVTSKLRQLDAKLRATFCMLTKQEDPIMMQDDAQYYVVRIFEEWTPNSKSGVIGVHGWSQNAIQLFATQILEIMSPKEFSTENCPEMTFGIGEQWVKSLQRKYHVLLDVDKYREVISVLGDDSEEVLKELETYSQKKSEILVASRIPCFFPHLNDRVRCELLSPGIVEKIRRQLGAQKLYMDRESQCLDFQGSLEAYEKLIELLETLSNEVFKRETRNREAEEIPNLVCPICTAETGISNDFYRLECGHVMCRTCINTQIRSRIDEQQFNIRCEIDGCHRVLTPAEIMNIILGGSDRMKELDTQKLRRLTDRAKQLLIQTNEDLAACPSADCVGILSKSDDGLISEFKKCEACDRSYCRKCLAEPHPDDTCEEFARIRRPEDSIARYQKDMGSRVKKCPKCAVLVEKREGCNHMQCGCGTHYCWTCLYVAESSGDCYRHMQAEHGGHGGEIDMNQLPDNEPGIQQAMLQQYRAPRAEDDPMFFDEHGFTDDDDSDADADDEAFVAAIYPQQHANRDQFANYRRNAAAFEEPPAPPPPPPPPQYIRDLPQLLIDTFPTIYGDPETRVDYVDFVNSAQTQDQLEANLVMLYQNAEEHLAVEPQRRGR</sequence>
<dbReference type="SMART" id="SM00647">
    <property type="entry name" value="IBR"/>
    <property type="match status" value="2"/>
</dbReference>
<dbReference type="PaxDb" id="6239-Y57A10A.31"/>
<dbReference type="CTD" id="174872"/>
<dbReference type="PROSITE" id="PS50089">
    <property type="entry name" value="ZF_RING_2"/>
    <property type="match status" value="1"/>
</dbReference>
<dbReference type="InterPro" id="IPR044066">
    <property type="entry name" value="TRIAD_supradom"/>
</dbReference>
<dbReference type="GO" id="GO:0071797">
    <property type="term" value="C:LUBAC complex"/>
    <property type="evidence" value="ECO:0000318"/>
    <property type="project" value="GO_Central"/>
</dbReference>
<keyword evidence="2" id="KW-0808">Transferase</keyword>
<dbReference type="GO" id="GO:0043161">
    <property type="term" value="P:proteasome-mediated ubiquitin-dependent protein catabolic process"/>
    <property type="evidence" value="ECO:0000318"/>
    <property type="project" value="GO_Central"/>
</dbReference>
<dbReference type="SMART" id="SM00184">
    <property type="entry name" value="RING"/>
    <property type="match status" value="1"/>
</dbReference>
<dbReference type="EMBL" id="BX284602">
    <property type="protein sequence ID" value="CAB55036.2"/>
    <property type="molecule type" value="Genomic_DNA"/>
</dbReference>
<dbReference type="Pfam" id="PF01485">
    <property type="entry name" value="IBR"/>
    <property type="match status" value="1"/>
</dbReference>
<keyword evidence="14" id="KW-1267">Proteomics identification</keyword>
<evidence type="ECO:0007829" key="14">
    <source>
        <dbReference type="PeptideAtlas" id="Q9NA71"/>
    </source>
</evidence>
<evidence type="ECO:0000256" key="2">
    <source>
        <dbReference type="ARBA" id="ARBA00022679"/>
    </source>
</evidence>
<dbReference type="CDD" id="cd22585">
    <property type="entry name" value="Rcat_RBR_DEAH12-like"/>
    <property type="match status" value="1"/>
</dbReference>
<evidence type="ECO:0000256" key="1">
    <source>
        <dbReference type="ARBA" id="ARBA00004906"/>
    </source>
</evidence>
<evidence type="ECO:0000259" key="9">
    <source>
        <dbReference type="PROSITE" id="PS50089"/>
    </source>
</evidence>
<dbReference type="eggNOG" id="KOG1812">
    <property type="taxonomic scope" value="Eukaryota"/>
</dbReference>
<dbReference type="CDD" id="cd20335">
    <property type="entry name" value="BRcat_RBR"/>
    <property type="match status" value="1"/>
</dbReference>
<dbReference type="SUPFAM" id="SSF57850">
    <property type="entry name" value="RING/U-box"/>
    <property type="match status" value="3"/>
</dbReference>
<dbReference type="PeptideAtlas" id="Q9NA71"/>
<dbReference type="PROSITE" id="PS00498">
    <property type="entry name" value="TYROSINASE_2"/>
    <property type="match status" value="1"/>
</dbReference>
<dbReference type="GO" id="GO:0004842">
    <property type="term" value="F:ubiquitin-protein transferase activity"/>
    <property type="evidence" value="ECO:0000318"/>
    <property type="project" value="GO_Central"/>
</dbReference>
<dbReference type="HOGENOM" id="CLU_267882_0_0_1"/>
<dbReference type="RefSeq" id="NP_496609.2">
    <property type="nucleotide sequence ID" value="NM_064208.2"/>
</dbReference>
<keyword evidence="6" id="KW-0833">Ubl conjugation pathway</keyword>
<dbReference type="UCSC" id="Y57A10A.31">
    <property type="organism name" value="c. elegans"/>
</dbReference>
<dbReference type="InterPro" id="IPR013083">
    <property type="entry name" value="Znf_RING/FYVE/PHD"/>
</dbReference>
<comment type="pathway">
    <text evidence="1">Protein modification; protein ubiquitination.</text>
</comment>
<dbReference type="PANTHER" id="PTHR22770:SF13">
    <property type="entry name" value="RING-TYPE DOMAIN-CONTAINING PROTEIN"/>
    <property type="match status" value="1"/>
</dbReference>
<evidence type="ECO:0000313" key="13">
    <source>
        <dbReference type="WormBase" id="Y57A10A.31"/>
    </source>
</evidence>
<accession>Q9NA71</accession>
<dbReference type="GO" id="GO:0043130">
    <property type="term" value="F:ubiquitin binding"/>
    <property type="evidence" value="ECO:0000318"/>
    <property type="project" value="GO_Central"/>
</dbReference>
<dbReference type="KEGG" id="cel:CELE_Y57A10A.31"/>
<name>Q9NA71_CAEEL</name>
<dbReference type="InterPro" id="IPR001841">
    <property type="entry name" value="Znf_RING"/>
</dbReference>
<dbReference type="FunFam" id="3.30.40.10:FF:001095">
    <property type="entry name" value="RBR-type E3 ubiquitin transferase"/>
    <property type="match status" value="1"/>
</dbReference>
<evidence type="ECO:0000313" key="11">
    <source>
        <dbReference type="EMBL" id="CAB55036.2"/>
    </source>
</evidence>
<dbReference type="InterPro" id="IPR002867">
    <property type="entry name" value="IBR_dom"/>
</dbReference>
<feature type="domain" description="RING-type" evidence="10">
    <location>
        <begin position="800"/>
        <end position="1026"/>
    </location>
</feature>
<feature type="domain" description="RING-type" evidence="9">
    <location>
        <begin position="804"/>
        <end position="851"/>
    </location>
</feature>
<keyword evidence="12" id="KW-1185">Reference proteome</keyword>
<dbReference type="GO" id="GO:0016491">
    <property type="term" value="F:oxidoreductase activity"/>
    <property type="evidence" value="ECO:0007669"/>
    <property type="project" value="InterPro"/>
</dbReference>
<evidence type="ECO:0000256" key="3">
    <source>
        <dbReference type="ARBA" id="ARBA00022723"/>
    </source>
</evidence>